<dbReference type="Proteomes" id="UP001602322">
    <property type="component" value="Unassembled WGS sequence"/>
</dbReference>
<evidence type="ECO:0000313" key="3">
    <source>
        <dbReference type="Proteomes" id="UP001602322"/>
    </source>
</evidence>
<accession>A0ABW6X6T5</accession>
<dbReference type="EMBL" id="JBIBEG010000004">
    <property type="protein sequence ID" value="MFF5897805.1"/>
    <property type="molecule type" value="Genomic_DNA"/>
</dbReference>
<sequence length="210" mass="22928">MTSSPTRTGTAMARNGQADGSGADPQARLFERAALLDAWLERHHAERTELWLKIAKKGSGVESVTASEVVDVTLCHGWIDGQRRSLDDVYYLQRISPRRRGSSWSLVNVGKVEALTADGRMRESGLAEVRAAQTDGRWAAAYPSQSKATVPEDLAAALAADRGAADRFEQLSRSDRYLVLLQLMTARTPEVRAARLVRVTAKLAAGEPVR</sequence>
<evidence type="ECO:0000313" key="2">
    <source>
        <dbReference type="EMBL" id="MFF5897805.1"/>
    </source>
</evidence>
<name>A0ABW6X6T5_9ACTN</name>
<organism evidence="2 3">
    <name type="scientific">Streptomyces argenteolus</name>
    <dbReference type="NCBI Taxonomy" id="67274"/>
    <lineage>
        <taxon>Bacteria</taxon>
        <taxon>Bacillati</taxon>
        <taxon>Actinomycetota</taxon>
        <taxon>Actinomycetes</taxon>
        <taxon>Kitasatosporales</taxon>
        <taxon>Streptomycetaceae</taxon>
        <taxon>Streptomyces</taxon>
    </lineage>
</organism>
<protein>
    <submittedName>
        <fullName evidence="2">YdeI family protein</fullName>
    </submittedName>
</protein>
<evidence type="ECO:0000256" key="1">
    <source>
        <dbReference type="SAM" id="MobiDB-lite"/>
    </source>
</evidence>
<gene>
    <name evidence="2" type="ORF">ACFY8O_17965</name>
</gene>
<feature type="region of interest" description="Disordered" evidence="1">
    <location>
        <begin position="1"/>
        <end position="24"/>
    </location>
</feature>
<comment type="caution">
    <text evidence="2">The sequence shown here is derived from an EMBL/GenBank/DDBJ whole genome shotgun (WGS) entry which is preliminary data.</text>
</comment>
<reference evidence="2 3" key="1">
    <citation type="submission" date="2024-10" db="EMBL/GenBank/DDBJ databases">
        <title>The Natural Products Discovery Center: Release of the First 8490 Sequenced Strains for Exploring Actinobacteria Biosynthetic Diversity.</title>
        <authorList>
            <person name="Kalkreuter E."/>
            <person name="Kautsar S.A."/>
            <person name="Yang D."/>
            <person name="Bader C.D."/>
            <person name="Teijaro C.N."/>
            <person name="Fluegel L."/>
            <person name="Davis C.M."/>
            <person name="Simpson J.R."/>
            <person name="Lauterbach L."/>
            <person name="Steele A.D."/>
            <person name="Gui C."/>
            <person name="Meng S."/>
            <person name="Li G."/>
            <person name="Viehrig K."/>
            <person name="Ye F."/>
            <person name="Su P."/>
            <person name="Kiefer A.F."/>
            <person name="Nichols A."/>
            <person name="Cepeda A.J."/>
            <person name="Yan W."/>
            <person name="Fan B."/>
            <person name="Jiang Y."/>
            <person name="Adhikari A."/>
            <person name="Zheng C.-J."/>
            <person name="Schuster L."/>
            <person name="Cowan T.M."/>
            <person name="Smanski M.J."/>
            <person name="Chevrette M.G."/>
            <person name="De Carvalho L.P.S."/>
            <person name="Shen B."/>
        </authorList>
    </citation>
    <scope>NUCLEOTIDE SEQUENCE [LARGE SCALE GENOMIC DNA]</scope>
    <source>
        <strain evidence="2 3">NPDC012540</strain>
    </source>
</reference>
<keyword evidence="3" id="KW-1185">Reference proteome</keyword>
<dbReference type="Pfam" id="PF13376">
    <property type="entry name" value="OmdA"/>
    <property type="match status" value="1"/>
</dbReference>
<dbReference type="RefSeq" id="WP_387903365.1">
    <property type="nucleotide sequence ID" value="NZ_JBIBEG010000004.1"/>
</dbReference>
<proteinExistence type="predicted"/>